<dbReference type="PRINTS" id="PR00081">
    <property type="entry name" value="GDHRDH"/>
</dbReference>
<dbReference type="EMBL" id="BMEA01000002">
    <property type="protein sequence ID" value="GGB86250.1"/>
    <property type="molecule type" value="Genomic_DNA"/>
</dbReference>
<evidence type="ECO:0000256" key="1">
    <source>
        <dbReference type="ARBA" id="ARBA00006484"/>
    </source>
</evidence>
<dbReference type="Pfam" id="PF00106">
    <property type="entry name" value="adh_short"/>
    <property type="match status" value="1"/>
</dbReference>
<comment type="similarity">
    <text evidence="1 3">Belongs to the short-chain dehydrogenases/reductases (SDR) family.</text>
</comment>
<reference evidence="4" key="2">
    <citation type="submission" date="2020-09" db="EMBL/GenBank/DDBJ databases">
        <authorList>
            <person name="Sun Q."/>
            <person name="Zhou Y."/>
        </authorList>
    </citation>
    <scope>NUCLEOTIDE SEQUENCE</scope>
    <source>
        <strain evidence="4">CGMCC 1.10749</strain>
    </source>
</reference>
<dbReference type="Proteomes" id="UP000628079">
    <property type="component" value="Unassembled WGS sequence"/>
</dbReference>
<proteinExistence type="inferred from homology"/>
<gene>
    <name evidence="4" type="ORF">GCM10011314_27560</name>
</gene>
<dbReference type="PANTHER" id="PTHR24322:SF736">
    <property type="entry name" value="RETINOL DEHYDROGENASE 10"/>
    <property type="match status" value="1"/>
</dbReference>
<dbReference type="SUPFAM" id="SSF51735">
    <property type="entry name" value="NAD(P)-binding Rossmann-fold domains"/>
    <property type="match status" value="1"/>
</dbReference>
<dbReference type="InterPro" id="IPR036291">
    <property type="entry name" value="NAD(P)-bd_dom_sf"/>
</dbReference>
<evidence type="ECO:0000256" key="2">
    <source>
        <dbReference type="ARBA" id="ARBA00023002"/>
    </source>
</evidence>
<evidence type="ECO:0000313" key="4">
    <source>
        <dbReference type="EMBL" id="GGB86250.1"/>
    </source>
</evidence>
<dbReference type="AlphaFoldDB" id="A0A8H9FU61"/>
<dbReference type="CDD" id="cd05233">
    <property type="entry name" value="SDR_c"/>
    <property type="match status" value="1"/>
</dbReference>
<dbReference type="PANTHER" id="PTHR24322">
    <property type="entry name" value="PKSB"/>
    <property type="match status" value="1"/>
</dbReference>
<keyword evidence="2" id="KW-0560">Oxidoreductase</keyword>
<dbReference type="PRINTS" id="PR00080">
    <property type="entry name" value="SDRFAMILY"/>
</dbReference>
<protein>
    <recommendedName>
        <fullName evidence="6">Short-chain dehydrogenase</fullName>
    </recommendedName>
</protein>
<evidence type="ECO:0000256" key="3">
    <source>
        <dbReference type="RuleBase" id="RU000363"/>
    </source>
</evidence>
<evidence type="ECO:0008006" key="6">
    <source>
        <dbReference type="Google" id="ProtNLM"/>
    </source>
</evidence>
<name>A0A8H9FU61_9MICO</name>
<dbReference type="InterPro" id="IPR002347">
    <property type="entry name" value="SDR_fam"/>
</dbReference>
<reference evidence="4" key="1">
    <citation type="journal article" date="2014" name="Int. J. Syst. Evol. Microbiol.">
        <title>Complete genome sequence of Corynebacterium casei LMG S-19264T (=DSM 44701T), isolated from a smear-ripened cheese.</title>
        <authorList>
            <consortium name="US DOE Joint Genome Institute (JGI-PGF)"/>
            <person name="Walter F."/>
            <person name="Albersmeier A."/>
            <person name="Kalinowski J."/>
            <person name="Ruckert C."/>
        </authorList>
    </citation>
    <scope>NUCLEOTIDE SEQUENCE</scope>
    <source>
        <strain evidence="4">CGMCC 1.10749</strain>
    </source>
</reference>
<dbReference type="GO" id="GO:0016616">
    <property type="term" value="F:oxidoreductase activity, acting on the CH-OH group of donors, NAD or NADP as acceptor"/>
    <property type="evidence" value="ECO:0007669"/>
    <property type="project" value="TreeGrafter"/>
</dbReference>
<dbReference type="Gene3D" id="3.40.50.720">
    <property type="entry name" value="NAD(P)-binding Rossmann-like Domain"/>
    <property type="match status" value="1"/>
</dbReference>
<accession>A0A8H9FU61</accession>
<organism evidence="4 5">
    <name type="scientific">Knoellia flava</name>
    <dbReference type="NCBI Taxonomy" id="913969"/>
    <lineage>
        <taxon>Bacteria</taxon>
        <taxon>Bacillati</taxon>
        <taxon>Actinomycetota</taxon>
        <taxon>Actinomycetes</taxon>
        <taxon>Micrococcales</taxon>
        <taxon>Intrasporangiaceae</taxon>
        <taxon>Knoellia</taxon>
    </lineage>
</organism>
<dbReference type="RefSeq" id="WP_035946509.1">
    <property type="nucleotide sequence ID" value="NZ_BMEA01000002.1"/>
</dbReference>
<sequence length="277" mass="29645">MSLHGGAVVTGAGRGLGKEVAVRLGAAGFHVIVTDVDEAAAQDTAAEITRRGGRATGRRLDVRDQDAARDVARVAVERAGSVTLWVNNAGILVTGPVWDQDDAQRRFMFEVNALGTMHGTVAALEVMRPAHRGHIINVASLAGLVSVPGEGVYAATKHAVVGLSTSTLADLRAAGERDIHISCLCPDGMWTPMLHDRLDDPSASMSFSGQLLQPTDVADAVLALVDRPRPVLALPRWRGVEVRLFDLFPGLAMRAVPLVVRLSRVQQRAAARRLRRR</sequence>
<comment type="caution">
    <text evidence="4">The sequence shown here is derived from an EMBL/GenBank/DDBJ whole genome shotgun (WGS) entry which is preliminary data.</text>
</comment>
<evidence type="ECO:0000313" key="5">
    <source>
        <dbReference type="Proteomes" id="UP000628079"/>
    </source>
</evidence>